<keyword evidence="2" id="KW-0408">Iron</keyword>
<dbReference type="PANTHER" id="PTHR42827">
    <property type="entry name" value="IRON-SULFUR CLUSTER-BINDING PROTEIN-RELATED"/>
    <property type="match status" value="1"/>
</dbReference>
<sequence>MKRIDERDTMFARMSYEKGSKEYDDYYKRNPEKKKIDDEIRELPNICGEGTATFHPLHSPVANAGFKFLSDIRKYVEGEINKNKVEIHPQEMSKKLKKFAKYFSAKLVGITEMKEYHYYSYRGRHPENYGEKIDKFHKYGIVFAVEMDKDMINRAPQCEEVIEVTKGYINAAIIGMWLSYYIRELGYDARNHMDGNYLVVLPLVAEDAGLGEIGRSGLLITKEYGPRVRLGVVTTDMPLIADKRDEFGIKEFCKVCKKCVKTCPGKAISEGDIELIDGILKWQIKQESCYAVWRKVGTDCGVCLSACPFSQSIPIELVNNMKNDKTIIDRILIEHEKKNGIRPYIKQPLELLE</sequence>
<dbReference type="STRING" id="1121266.SAMN02745883_01650"/>
<dbReference type="EMBL" id="FRAJ01000012">
    <property type="protein sequence ID" value="SHK24881.1"/>
    <property type="molecule type" value="Genomic_DNA"/>
</dbReference>
<dbReference type="InterPro" id="IPR017896">
    <property type="entry name" value="4Fe4S_Fe-S-bd"/>
</dbReference>
<dbReference type="Gene3D" id="3.30.70.20">
    <property type="match status" value="1"/>
</dbReference>
<dbReference type="AlphaFoldDB" id="A0A1M6QXB9"/>
<dbReference type="GO" id="GO:0051536">
    <property type="term" value="F:iron-sulfur cluster binding"/>
    <property type="evidence" value="ECO:0007669"/>
    <property type="project" value="UniProtKB-KW"/>
</dbReference>
<dbReference type="InterPro" id="IPR017900">
    <property type="entry name" value="4Fe4S_Fe_S_CS"/>
</dbReference>
<dbReference type="RefSeq" id="WP_072967451.1">
    <property type="nucleotide sequence ID" value="NZ_FRAJ01000012.1"/>
</dbReference>
<dbReference type="PROSITE" id="PS00198">
    <property type="entry name" value="4FE4S_FER_1"/>
    <property type="match status" value="1"/>
</dbReference>
<proteinExistence type="predicted"/>
<evidence type="ECO:0000256" key="3">
    <source>
        <dbReference type="ARBA" id="ARBA00023014"/>
    </source>
</evidence>
<dbReference type="Proteomes" id="UP000184082">
    <property type="component" value="Unassembled WGS sequence"/>
</dbReference>
<dbReference type="Pfam" id="PF12838">
    <property type="entry name" value="Fer4_7"/>
    <property type="match status" value="1"/>
</dbReference>
<keyword evidence="6" id="KW-1185">Reference proteome</keyword>
<accession>A0A1M6QXB9</accession>
<protein>
    <submittedName>
        <fullName evidence="5">Reductive dehalogenase</fullName>
    </submittedName>
</protein>
<evidence type="ECO:0000313" key="5">
    <source>
        <dbReference type="EMBL" id="SHK24881.1"/>
    </source>
</evidence>
<keyword evidence="1" id="KW-0479">Metal-binding</keyword>
<dbReference type="SUPFAM" id="SSF54862">
    <property type="entry name" value="4Fe-4S ferredoxins"/>
    <property type="match status" value="1"/>
</dbReference>
<dbReference type="PANTHER" id="PTHR42827:SF1">
    <property type="entry name" value="IRON-SULFUR CLUSTER-BINDING PROTEIN"/>
    <property type="match status" value="1"/>
</dbReference>
<keyword evidence="3" id="KW-0411">Iron-sulfur</keyword>
<dbReference type="PROSITE" id="PS51379">
    <property type="entry name" value="4FE4S_FER_2"/>
    <property type="match status" value="1"/>
</dbReference>
<feature type="domain" description="4Fe-4S ferredoxin-type" evidence="4">
    <location>
        <begin position="243"/>
        <end position="273"/>
    </location>
</feature>
<evidence type="ECO:0000256" key="1">
    <source>
        <dbReference type="ARBA" id="ARBA00022723"/>
    </source>
</evidence>
<organism evidence="5 6">
    <name type="scientific">Caminicella sporogenes DSM 14501</name>
    <dbReference type="NCBI Taxonomy" id="1121266"/>
    <lineage>
        <taxon>Bacteria</taxon>
        <taxon>Bacillati</taxon>
        <taxon>Bacillota</taxon>
        <taxon>Clostridia</taxon>
        <taxon>Peptostreptococcales</taxon>
        <taxon>Caminicellaceae</taxon>
        <taxon>Caminicella</taxon>
    </lineage>
</organism>
<evidence type="ECO:0000256" key="2">
    <source>
        <dbReference type="ARBA" id="ARBA00023004"/>
    </source>
</evidence>
<dbReference type="GO" id="GO:0046872">
    <property type="term" value="F:metal ion binding"/>
    <property type="evidence" value="ECO:0007669"/>
    <property type="project" value="UniProtKB-KW"/>
</dbReference>
<evidence type="ECO:0000313" key="6">
    <source>
        <dbReference type="Proteomes" id="UP000184082"/>
    </source>
</evidence>
<evidence type="ECO:0000259" key="4">
    <source>
        <dbReference type="PROSITE" id="PS51379"/>
    </source>
</evidence>
<name>A0A1M6QXB9_9FIRM</name>
<gene>
    <name evidence="5" type="ORF">SAMN02745883_01650</name>
</gene>
<reference evidence="5 6" key="1">
    <citation type="submission" date="2016-11" db="EMBL/GenBank/DDBJ databases">
        <authorList>
            <person name="Jaros S."/>
            <person name="Januszkiewicz K."/>
            <person name="Wedrychowicz H."/>
        </authorList>
    </citation>
    <scope>NUCLEOTIDE SEQUENCE [LARGE SCALE GENOMIC DNA]</scope>
    <source>
        <strain evidence="5 6">DSM 14501</strain>
    </source>
</reference>